<reference evidence="7" key="1">
    <citation type="journal article" date="2021" name="PeerJ">
        <title>Extensive microbial diversity within the chicken gut microbiome revealed by metagenomics and culture.</title>
        <authorList>
            <person name="Gilroy R."/>
            <person name="Ravi A."/>
            <person name="Getino M."/>
            <person name="Pursley I."/>
            <person name="Horton D.L."/>
            <person name="Alikhan N.F."/>
            <person name="Baker D."/>
            <person name="Gharbi K."/>
            <person name="Hall N."/>
            <person name="Watson M."/>
            <person name="Adriaenssens E.M."/>
            <person name="Foster-Nyarko E."/>
            <person name="Jarju S."/>
            <person name="Secka A."/>
            <person name="Antonio M."/>
            <person name="Oren A."/>
            <person name="Chaudhuri R.R."/>
            <person name="La Ragione R."/>
            <person name="Hildebrand F."/>
            <person name="Pallen M.J."/>
        </authorList>
    </citation>
    <scope>NUCLEOTIDE SEQUENCE</scope>
    <source>
        <strain evidence="7">ChiBcolR8-3208</strain>
    </source>
</reference>
<sequence>MGKIAFVFAGQGAQYSGMGQSLCEMSPAARAVFDVADKLRPGTSQQCFTAPVEELSITENTQPCLYCVDLAAAKALEEAGVRADVAAGFSLGEIAALSFAGVFTPEQGFDFVCKRGRAMQAAGEANPGAMAAVLKLSNEQVEALCAGFEKVWPVNYNCPGQLVCAGEKSQIEAFCQKVEEAGGRAKMLAVSGGFHSPFMESASQVLAQELAGMELAPSKVPVYANYTARPYDIAAKELLVNQVKNPVRWQETVERLAQLGVDTFIECGPGKTLCGLIRKTVKGATVLNVQDAETLRAAVEAVKARG</sequence>
<feature type="domain" description="Malonyl-CoA:ACP transacylase (MAT)" evidence="6">
    <location>
        <begin position="7"/>
        <end position="299"/>
    </location>
</feature>
<comment type="caution">
    <text evidence="7">The sequence shown here is derived from an EMBL/GenBank/DDBJ whole genome shotgun (WGS) entry which is preliminary data.</text>
</comment>
<dbReference type="SUPFAM" id="SSF52151">
    <property type="entry name" value="FabD/lysophospholipase-like"/>
    <property type="match status" value="1"/>
</dbReference>
<evidence type="ECO:0000256" key="2">
    <source>
        <dbReference type="ARBA" id="ARBA00023315"/>
    </source>
</evidence>
<dbReference type="InterPro" id="IPR050858">
    <property type="entry name" value="Mal-CoA-ACP_Trans/PKS_FabD"/>
</dbReference>
<evidence type="ECO:0000313" key="7">
    <source>
        <dbReference type="EMBL" id="HJB37585.1"/>
    </source>
</evidence>
<dbReference type="InterPro" id="IPR014043">
    <property type="entry name" value="Acyl_transferase_dom"/>
</dbReference>
<dbReference type="EC" id="2.3.1.39" evidence="4"/>
<dbReference type="InterPro" id="IPR001227">
    <property type="entry name" value="Ac_transferase_dom_sf"/>
</dbReference>
<dbReference type="SUPFAM" id="SSF55048">
    <property type="entry name" value="Probable ACP-binding domain of malonyl-CoA ACP transacylase"/>
    <property type="match status" value="1"/>
</dbReference>
<dbReference type="PIRSF" id="PIRSF000446">
    <property type="entry name" value="Mct"/>
    <property type="match status" value="1"/>
</dbReference>
<dbReference type="GO" id="GO:0006633">
    <property type="term" value="P:fatty acid biosynthetic process"/>
    <property type="evidence" value="ECO:0007669"/>
    <property type="project" value="TreeGrafter"/>
</dbReference>
<dbReference type="Proteomes" id="UP000824214">
    <property type="component" value="Unassembled WGS sequence"/>
</dbReference>
<dbReference type="NCBIfam" id="TIGR00128">
    <property type="entry name" value="fabD"/>
    <property type="match status" value="1"/>
</dbReference>
<evidence type="ECO:0000256" key="1">
    <source>
        <dbReference type="ARBA" id="ARBA00022679"/>
    </source>
</evidence>
<dbReference type="Pfam" id="PF00698">
    <property type="entry name" value="Acyl_transf_1"/>
    <property type="match status" value="1"/>
</dbReference>
<dbReference type="GO" id="GO:0005829">
    <property type="term" value="C:cytosol"/>
    <property type="evidence" value="ECO:0007669"/>
    <property type="project" value="TreeGrafter"/>
</dbReference>
<keyword evidence="2 4" id="KW-0012">Acyltransferase</keyword>
<proteinExistence type="inferred from homology"/>
<dbReference type="PANTHER" id="PTHR42681">
    <property type="entry name" value="MALONYL-COA-ACYL CARRIER PROTEIN TRANSACYLASE, MITOCHONDRIAL"/>
    <property type="match status" value="1"/>
</dbReference>
<dbReference type="InterPro" id="IPR024925">
    <property type="entry name" value="Malonyl_CoA-ACP_transAc"/>
</dbReference>
<name>A0A9D2LYE7_9FIRM</name>
<evidence type="ECO:0000313" key="8">
    <source>
        <dbReference type="Proteomes" id="UP000824214"/>
    </source>
</evidence>
<evidence type="ECO:0000256" key="3">
    <source>
        <dbReference type="ARBA" id="ARBA00048462"/>
    </source>
</evidence>
<reference evidence="7" key="2">
    <citation type="submission" date="2021-04" db="EMBL/GenBank/DDBJ databases">
        <authorList>
            <person name="Gilroy R."/>
        </authorList>
    </citation>
    <scope>NUCLEOTIDE SEQUENCE</scope>
    <source>
        <strain evidence="7">ChiBcolR8-3208</strain>
    </source>
</reference>
<comment type="catalytic activity">
    <reaction evidence="3 4">
        <text>holo-[ACP] + malonyl-CoA = malonyl-[ACP] + CoA</text>
        <dbReference type="Rhea" id="RHEA:41792"/>
        <dbReference type="Rhea" id="RHEA-COMP:9623"/>
        <dbReference type="Rhea" id="RHEA-COMP:9685"/>
        <dbReference type="ChEBI" id="CHEBI:57287"/>
        <dbReference type="ChEBI" id="CHEBI:57384"/>
        <dbReference type="ChEBI" id="CHEBI:64479"/>
        <dbReference type="ChEBI" id="CHEBI:78449"/>
        <dbReference type="EC" id="2.3.1.39"/>
    </reaction>
</comment>
<dbReference type="Gene3D" id="3.40.366.10">
    <property type="entry name" value="Malonyl-Coenzyme A Acyl Carrier Protein, domain 2"/>
    <property type="match status" value="1"/>
</dbReference>
<evidence type="ECO:0000256" key="5">
    <source>
        <dbReference type="PIRSR" id="PIRSR000446-1"/>
    </source>
</evidence>
<accession>A0A9D2LYE7</accession>
<dbReference type="AlphaFoldDB" id="A0A9D2LYE7"/>
<comment type="similarity">
    <text evidence="4">Belongs to the fabD family.</text>
</comment>
<dbReference type="Gene3D" id="3.30.70.250">
    <property type="entry name" value="Malonyl-CoA ACP transacylase, ACP-binding"/>
    <property type="match status" value="1"/>
</dbReference>
<dbReference type="InterPro" id="IPR016035">
    <property type="entry name" value="Acyl_Trfase/lysoPLipase"/>
</dbReference>
<feature type="active site" evidence="5">
    <location>
        <position position="90"/>
    </location>
</feature>
<evidence type="ECO:0000259" key="6">
    <source>
        <dbReference type="SMART" id="SM00827"/>
    </source>
</evidence>
<dbReference type="PANTHER" id="PTHR42681:SF1">
    <property type="entry name" value="MALONYL-COA-ACYL CARRIER PROTEIN TRANSACYLASE, MITOCHONDRIAL"/>
    <property type="match status" value="1"/>
</dbReference>
<dbReference type="EMBL" id="DWXZ01000124">
    <property type="protein sequence ID" value="HJB37585.1"/>
    <property type="molecule type" value="Genomic_DNA"/>
</dbReference>
<dbReference type="SMART" id="SM00827">
    <property type="entry name" value="PKS_AT"/>
    <property type="match status" value="1"/>
</dbReference>
<organism evidence="7 8">
    <name type="scientific">Candidatus Acutalibacter ornithocaccae</name>
    <dbReference type="NCBI Taxonomy" id="2838416"/>
    <lineage>
        <taxon>Bacteria</taxon>
        <taxon>Bacillati</taxon>
        <taxon>Bacillota</taxon>
        <taxon>Clostridia</taxon>
        <taxon>Eubacteriales</taxon>
        <taxon>Acutalibacteraceae</taxon>
        <taxon>Acutalibacter</taxon>
    </lineage>
</organism>
<gene>
    <name evidence="7" type="primary">fabD</name>
    <name evidence="7" type="ORF">H9942_05905</name>
</gene>
<protein>
    <recommendedName>
        <fullName evidence="4">Malonyl CoA-acyl carrier protein transacylase</fullName>
        <ecNumber evidence="4">2.3.1.39</ecNumber>
    </recommendedName>
</protein>
<keyword evidence="1 4" id="KW-0808">Transferase</keyword>
<dbReference type="InterPro" id="IPR004410">
    <property type="entry name" value="Malonyl_CoA-ACP_transAc_FabD"/>
</dbReference>
<dbReference type="GO" id="GO:0004314">
    <property type="term" value="F:[acyl-carrier-protein] S-malonyltransferase activity"/>
    <property type="evidence" value="ECO:0007669"/>
    <property type="project" value="UniProtKB-EC"/>
</dbReference>
<evidence type="ECO:0000256" key="4">
    <source>
        <dbReference type="PIRNR" id="PIRNR000446"/>
    </source>
</evidence>
<dbReference type="InterPro" id="IPR016036">
    <property type="entry name" value="Malonyl_transacylase_ACP-bd"/>
</dbReference>
<feature type="active site" evidence="5">
    <location>
        <position position="195"/>
    </location>
</feature>